<proteinExistence type="inferred from homology"/>
<accession>A0A2A3K0Z9</accession>
<dbReference type="InterPro" id="IPR050739">
    <property type="entry name" value="MFP"/>
</dbReference>
<feature type="domain" description="AprE-like long alpha-helical hairpin" evidence="12">
    <location>
        <begin position="168"/>
        <end position="353"/>
    </location>
</feature>
<feature type="compositionally biased region" description="Basic and acidic residues" evidence="11">
    <location>
        <begin position="58"/>
        <end position="67"/>
    </location>
</feature>
<keyword evidence="4 9" id="KW-1003">Cell membrane</keyword>
<evidence type="ECO:0000256" key="5">
    <source>
        <dbReference type="ARBA" id="ARBA00022519"/>
    </source>
</evidence>
<dbReference type="InterPro" id="IPR058781">
    <property type="entry name" value="HH_AprE-like"/>
</dbReference>
<keyword evidence="6 9" id="KW-0812">Transmembrane</keyword>
<dbReference type="OrthoDB" id="9810980at2"/>
<keyword evidence="10" id="KW-0175">Coiled coil</keyword>
<feature type="domain" description="AprE-like beta-barrel" evidence="13">
    <location>
        <begin position="397"/>
        <end position="485"/>
    </location>
</feature>
<dbReference type="GO" id="GO:0015031">
    <property type="term" value="P:protein transport"/>
    <property type="evidence" value="ECO:0007669"/>
    <property type="project" value="InterPro"/>
</dbReference>
<evidence type="ECO:0000256" key="7">
    <source>
        <dbReference type="ARBA" id="ARBA00022989"/>
    </source>
</evidence>
<protein>
    <recommendedName>
        <fullName evidence="9">Membrane fusion protein (MFP) family protein</fullName>
    </recommendedName>
</protein>
<comment type="subcellular location">
    <subcellularLocation>
        <location evidence="1 9">Cell inner membrane</location>
        <topology evidence="1 9">Single-pass membrane protein</topology>
    </subcellularLocation>
</comment>
<dbReference type="Pfam" id="PF25994">
    <property type="entry name" value="HH_AprE"/>
    <property type="match status" value="1"/>
</dbReference>
<feature type="compositionally biased region" description="Basic residues" evidence="11">
    <location>
        <begin position="16"/>
        <end position="26"/>
    </location>
</feature>
<comment type="caution">
    <text evidence="14">The sequence shown here is derived from an EMBL/GenBank/DDBJ whole genome shotgun (WGS) entry which is preliminary data.</text>
</comment>
<evidence type="ECO:0000259" key="13">
    <source>
        <dbReference type="Pfam" id="PF26002"/>
    </source>
</evidence>
<feature type="compositionally biased region" description="Basic and acidic residues" evidence="11">
    <location>
        <begin position="27"/>
        <end position="37"/>
    </location>
</feature>
<comment type="similarity">
    <text evidence="2 9">Belongs to the membrane fusion protein (MFP) (TC 8.A.1) family.</text>
</comment>
<evidence type="ECO:0000256" key="10">
    <source>
        <dbReference type="SAM" id="Coils"/>
    </source>
</evidence>
<organism evidence="14">
    <name type="scientific">Alloyangia mangrovi</name>
    <dbReference type="NCBI Taxonomy" id="1779329"/>
    <lineage>
        <taxon>Bacteria</taxon>
        <taxon>Pseudomonadati</taxon>
        <taxon>Pseudomonadota</taxon>
        <taxon>Alphaproteobacteria</taxon>
        <taxon>Rhodobacterales</taxon>
        <taxon>Roseobacteraceae</taxon>
        <taxon>Alloyangia</taxon>
    </lineage>
</organism>
<feature type="transmembrane region" description="Helical" evidence="9">
    <location>
        <begin position="96"/>
        <end position="117"/>
    </location>
</feature>
<dbReference type="Pfam" id="PF26002">
    <property type="entry name" value="Beta-barrel_AprE"/>
    <property type="match status" value="1"/>
</dbReference>
<evidence type="ECO:0000256" key="9">
    <source>
        <dbReference type="RuleBase" id="RU365093"/>
    </source>
</evidence>
<keyword evidence="8 9" id="KW-0472">Membrane</keyword>
<keyword evidence="7 9" id="KW-1133">Transmembrane helix</keyword>
<dbReference type="EMBL" id="NTHN01000014">
    <property type="protein sequence ID" value="PBD20988.1"/>
    <property type="molecule type" value="Genomic_DNA"/>
</dbReference>
<keyword evidence="3 9" id="KW-0813">Transport</keyword>
<reference evidence="14" key="1">
    <citation type="submission" date="2017-09" db="EMBL/GenBank/DDBJ databases">
        <title>Yangia sp. SAOS 153D whole genome sequencing.</title>
        <authorList>
            <person name="Verma A."/>
            <person name="Krishnamurthi S."/>
        </authorList>
    </citation>
    <scope>NUCLEOTIDE SEQUENCE [LARGE SCALE GENOMIC DNA]</scope>
    <source>
        <strain evidence="14">SAOS 153D</strain>
    </source>
</reference>
<dbReference type="Gene3D" id="2.40.50.100">
    <property type="match status" value="1"/>
</dbReference>
<dbReference type="PANTHER" id="PTHR30386:SF17">
    <property type="entry name" value="ALKALINE PROTEASE SECRETION PROTEIN APRE"/>
    <property type="match status" value="1"/>
</dbReference>
<feature type="region of interest" description="Disordered" evidence="11">
    <location>
        <begin position="1"/>
        <end position="83"/>
    </location>
</feature>
<gene>
    <name evidence="14" type="ORF">CLG85_00980</name>
</gene>
<dbReference type="PANTHER" id="PTHR30386">
    <property type="entry name" value="MEMBRANE FUSION SUBUNIT OF EMRAB-TOLC MULTIDRUG EFFLUX PUMP"/>
    <property type="match status" value="1"/>
</dbReference>
<evidence type="ECO:0000256" key="3">
    <source>
        <dbReference type="ARBA" id="ARBA00022448"/>
    </source>
</evidence>
<sequence>MPLLPAGRRPFPLPLHRPRSLHSAHRAPRERNSRETETMTIAARHPLHGAGDLSPPGDRQRAKEGSPHRTASTDSRLPHRQRSISEAIRAPRRTGFLILLGFFASFGVWGSIAPLAGGAIASGQISPDSGVRTVEHLEGGLVQDIHVRDGDKVRQGDVLVTMDVTTPRSEAEALEDRRLTRMAEQARIAAEIAGEPALDVPAMFDLSDPVVAAAFEAEQRTLDARLALHNARERVLGQRIAQLSETIAGHELQAQSALEQLDLMREELADKVSLLDKGLAAKGEVLRLRRGIAEAEGLRGSHVTAASEAQKEIGETELNLKAQEAEDTEKLAVRAAQIRSELAEIDKTLSALTAVLDREFLRAPVDGVVANLKVRNAGAIVQPGEAILDVVPARERLLIDAQISPNDIDAVEVGMAANVRLSAFSGRTMPQIEGVVTMVSADTARSEHSNATFYPIRVEVDATEFSDHDIELRSGMLASVLVVTRERSMLSYLWEPFQAILQNGMREG</sequence>
<evidence type="ECO:0000313" key="14">
    <source>
        <dbReference type="EMBL" id="PBD20988.1"/>
    </source>
</evidence>
<dbReference type="GO" id="GO:0005886">
    <property type="term" value="C:plasma membrane"/>
    <property type="evidence" value="ECO:0007669"/>
    <property type="project" value="UniProtKB-SubCell"/>
</dbReference>
<evidence type="ECO:0000256" key="8">
    <source>
        <dbReference type="ARBA" id="ARBA00023136"/>
    </source>
</evidence>
<dbReference type="PRINTS" id="PR01490">
    <property type="entry name" value="RTXTOXIND"/>
</dbReference>
<evidence type="ECO:0000256" key="4">
    <source>
        <dbReference type="ARBA" id="ARBA00022475"/>
    </source>
</evidence>
<evidence type="ECO:0000259" key="12">
    <source>
        <dbReference type="Pfam" id="PF25994"/>
    </source>
</evidence>
<dbReference type="InterPro" id="IPR010129">
    <property type="entry name" value="T1SS_HlyD"/>
</dbReference>
<feature type="coiled-coil region" evidence="10">
    <location>
        <begin position="240"/>
        <end position="267"/>
    </location>
</feature>
<evidence type="ECO:0000256" key="6">
    <source>
        <dbReference type="ARBA" id="ARBA00022692"/>
    </source>
</evidence>
<dbReference type="Gene3D" id="2.40.30.170">
    <property type="match status" value="1"/>
</dbReference>
<dbReference type="InterPro" id="IPR058982">
    <property type="entry name" value="Beta-barrel_AprE"/>
</dbReference>
<dbReference type="AlphaFoldDB" id="A0A2A3K0Z9"/>
<keyword evidence="5 9" id="KW-0997">Cell inner membrane</keyword>
<name>A0A2A3K0Z9_9RHOB</name>
<evidence type="ECO:0000256" key="11">
    <source>
        <dbReference type="SAM" id="MobiDB-lite"/>
    </source>
</evidence>
<dbReference type="NCBIfam" id="TIGR01843">
    <property type="entry name" value="type_I_hlyD"/>
    <property type="match status" value="1"/>
</dbReference>
<evidence type="ECO:0000256" key="2">
    <source>
        <dbReference type="ARBA" id="ARBA00009477"/>
    </source>
</evidence>
<evidence type="ECO:0000256" key="1">
    <source>
        <dbReference type="ARBA" id="ARBA00004377"/>
    </source>
</evidence>